<proteinExistence type="predicted"/>
<dbReference type="RefSeq" id="XP_012201059.1">
    <property type="nucleotide sequence ID" value="XM_012345669.1"/>
</dbReference>
<keyword evidence="1 4" id="KW-0732">Signal</keyword>
<keyword evidence="3" id="KW-0472">Membrane</keyword>
<reference evidence="6 7" key="1">
    <citation type="journal article" date="2013" name="PLoS Genet.">
        <title>Distinctive expansion of potential virulence genes in the genome of the oomycete fish pathogen Saprolegnia parasitica.</title>
        <authorList>
            <person name="Jiang R.H."/>
            <person name="de Bruijn I."/>
            <person name="Haas B.J."/>
            <person name="Belmonte R."/>
            <person name="Lobach L."/>
            <person name="Christie J."/>
            <person name="van den Ackerveken G."/>
            <person name="Bottin A."/>
            <person name="Bulone V."/>
            <person name="Diaz-Moreno S.M."/>
            <person name="Dumas B."/>
            <person name="Fan L."/>
            <person name="Gaulin E."/>
            <person name="Govers F."/>
            <person name="Grenville-Briggs L.J."/>
            <person name="Horner N.R."/>
            <person name="Levin J.Z."/>
            <person name="Mammella M."/>
            <person name="Meijer H.J."/>
            <person name="Morris P."/>
            <person name="Nusbaum C."/>
            <person name="Oome S."/>
            <person name="Phillips A.J."/>
            <person name="van Rooyen D."/>
            <person name="Rzeszutek E."/>
            <person name="Saraiva M."/>
            <person name="Secombes C.J."/>
            <person name="Seidl M.F."/>
            <person name="Snel B."/>
            <person name="Stassen J.H."/>
            <person name="Sykes S."/>
            <person name="Tripathy S."/>
            <person name="van den Berg H."/>
            <person name="Vega-Arreguin J.C."/>
            <person name="Wawra S."/>
            <person name="Young S.K."/>
            <person name="Zeng Q."/>
            <person name="Dieguez-Uribeondo J."/>
            <person name="Russ C."/>
            <person name="Tyler B.M."/>
            <person name="van West P."/>
        </authorList>
    </citation>
    <scope>NUCLEOTIDE SEQUENCE [LARGE SCALE GENOMIC DNA]</scope>
    <source>
        <strain evidence="6 7">CBS 223.65</strain>
    </source>
</reference>
<organism evidence="6 7">
    <name type="scientific">Saprolegnia parasitica (strain CBS 223.65)</name>
    <dbReference type="NCBI Taxonomy" id="695850"/>
    <lineage>
        <taxon>Eukaryota</taxon>
        <taxon>Sar</taxon>
        <taxon>Stramenopiles</taxon>
        <taxon>Oomycota</taxon>
        <taxon>Saprolegniomycetes</taxon>
        <taxon>Saprolegniales</taxon>
        <taxon>Saprolegniaceae</taxon>
        <taxon>Saprolegnia</taxon>
    </lineage>
</organism>
<evidence type="ECO:0000313" key="7">
    <source>
        <dbReference type="Proteomes" id="UP000030745"/>
    </source>
</evidence>
<dbReference type="PANTHER" id="PTHR31836:SF21">
    <property type="entry name" value="EXPANSIN-LIKE PROTEIN 7"/>
    <property type="match status" value="1"/>
</dbReference>
<dbReference type="Gene3D" id="2.60.40.760">
    <property type="entry name" value="Expansin, cellulose-binding-like domain"/>
    <property type="match status" value="1"/>
</dbReference>
<keyword evidence="3" id="KW-1133">Transmembrane helix</keyword>
<dbReference type="Proteomes" id="UP000030745">
    <property type="component" value="Unassembled WGS sequence"/>
</dbReference>
<feature type="domain" description="Expansin-like EG45" evidence="5">
    <location>
        <begin position="34"/>
        <end position="137"/>
    </location>
</feature>
<feature type="signal peptide" evidence="4">
    <location>
        <begin position="1"/>
        <end position="19"/>
    </location>
</feature>
<evidence type="ECO:0000256" key="1">
    <source>
        <dbReference type="ARBA" id="ARBA00022729"/>
    </source>
</evidence>
<feature type="chain" id="PRO_5001634500" description="Expansin-like EG45 domain-containing protein" evidence="4">
    <location>
        <begin position="20"/>
        <end position="407"/>
    </location>
</feature>
<feature type="transmembrane region" description="Helical" evidence="3">
    <location>
        <begin position="350"/>
        <end position="370"/>
    </location>
</feature>
<dbReference type="AlphaFoldDB" id="A0A067CGG0"/>
<accession>A0A067CGG0</accession>
<gene>
    <name evidence="6" type="ORF">SPRG_06284</name>
</gene>
<evidence type="ECO:0000256" key="4">
    <source>
        <dbReference type="SAM" id="SignalP"/>
    </source>
</evidence>
<evidence type="ECO:0000259" key="5">
    <source>
        <dbReference type="PROSITE" id="PS50842"/>
    </source>
</evidence>
<evidence type="ECO:0000256" key="3">
    <source>
        <dbReference type="SAM" id="Phobius"/>
    </source>
</evidence>
<dbReference type="CDD" id="cd22271">
    <property type="entry name" value="DPBB_EXP_N-like"/>
    <property type="match status" value="1"/>
</dbReference>
<sequence length="407" mass="42739">MRVNERLLGVFALAAVGTSQFYTGEGTTYGPPDGGDSAFTGNCALMKPLDLAPRFHAAMNNFQWSTGIHCGRCVEVQCIDPRCTSQEKVLGQITDRCPECQFGDLDMSLPMFNKATGLNTDRPKIKWQFVNCPVAGGVQVCAKSGSSKYWLYIQASNALNGVAKMKINGGDAPSFDSAYYFKSQVLNVELSDTTVDMTSHSGETISTKVSLQADQCTQIPQQFTVGVVPGPPSEPIDEPAAYPVDVGTDHRGADNNDTGANDLGYADPTTGAPTTGAPTTGTPEATTAALTTVVATTTVTPTTELPLETLPAVNPSTPVATSAPIVARKTDAVEVSVQASAGAGADVTSYLVAGAGFLVVVAAAVLVLVVKRSRRKYMQEKESDASFDGPIMRYGQSETSQANVAIL</sequence>
<dbReference type="Gene3D" id="2.40.40.10">
    <property type="entry name" value="RlpA-like domain"/>
    <property type="match status" value="1"/>
</dbReference>
<feature type="compositionally biased region" description="Low complexity" evidence="2">
    <location>
        <begin position="268"/>
        <end position="282"/>
    </location>
</feature>
<protein>
    <recommendedName>
        <fullName evidence="5">Expansin-like EG45 domain-containing protein</fullName>
    </recommendedName>
</protein>
<evidence type="ECO:0000313" key="6">
    <source>
        <dbReference type="EMBL" id="KDO28235.1"/>
    </source>
</evidence>
<dbReference type="VEuPathDB" id="FungiDB:SPRG_06284"/>
<dbReference type="InterPro" id="IPR036749">
    <property type="entry name" value="Expansin_CBD_sf"/>
</dbReference>
<dbReference type="OMA" id="AKMKING"/>
<dbReference type="OrthoDB" id="406505at2759"/>
<name>A0A067CGG0_SAPPC</name>
<dbReference type="SUPFAM" id="SSF50685">
    <property type="entry name" value="Barwin-like endoglucanases"/>
    <property type="match status" value="1"/>
</dbReference>
<dbReference type="PANTHER" id="PTHR31836">
    <property type="match status" value="1"/>
</dbReference>
<dbReference type="InterPro" id="IPR007112">
    <property type="entry name" value="Expansin/allergen_DPBB_dom"/>
</dbReference>
<dbReference type="InterPro" id="IPR036908">
    <property type="entry name" value="RlpA-like_sf"/>
</dbReference>
<dbReference type="PROSITE" id="PS50842">
    <property type="entry name" value="EXPANSIN_EG45"/>
    <property type="match status" value="1"/>
</dbReference>
<keyword evidence="7" id="KW-1185">Reference proteome</keyword>
<dbReference type="EMBL" id="KK583212">
    <property type="protein sequence ID" value="KDO28235.1"/>
    <property type="molecule type" value="Genomic_DNA"/>
</dbReference>
<feature type="region of interest" description="Disordered" evidence="2">
    <location>
        <begin position="254"/>
        <end position="282"/>
    </location>
</feature>
<evidence type="ECO:0000256" key="2">
    <source>
        <dbReference type="SAM" id="MobiDB-lite"/>
    </source>
</evidence>
<dbReference type="GeneID" id="24128639"/>
<keyword evidence="3" id="KW-0812">Transmembrane</keyword>
<dbReference type="InterPro" id="IPR051477">
    <property type="entry name" value="Expansin_CellWall"/>
</dbReference>
<dbReference type="KEGG" id="spar:SPRG_06284"/>